<dbReference type="KEGG" id="mbd:MEBOL_003587"/>
<evidence type="ECO:0000313" key="2">
    <source>
        <dbReference type="EMBL" id="ATB30132.1"/>
    </source>
</evidence>
<keyword evidence="3" id="KW-1185">Reference proteome</keyword>
<dbReference type="PANTHER" id="PTHR34846">
    <property type="entry name" value="4-CARBOXYMUCONOLACTONE DECARBOXYLASE FAMILY PROTEIN (AFU_ORTHOLOGUE AFUA_6G11590)"/>
    <property type="match status" value="1"/>
</dbReference>
<dbReference type="PANTHER" id="PTHR34846:SF10">
    <property type="entry name" value="CYTOPLASMIC PROTEIN"/>
    <property type="match status" value="1"/>
</dbReference>
<dbReference type="InterPro" id="IPR004675">
    <property type="entry name" value="AhpD_core"/>
</dbReference>
<dbReference type="RefSeq" id="WP_095978615.1">
    <property type="nucleotide sequence ID" value="NZ_CP022163.1"/>
</dbReference>
<name>A0A250IG32_9BACT</name>
<dbReference type="InterPro" id="IPR029032">
    <property type="entry name" value="AhpD-like"/>
</dbReference>
<dbReference type="SUPFAM" id="SSF69118">
    <property type="entry name" value="AhpD-like"/>
    <property type="match status" value="1"/>
</dbReference>
<protein>
    <submittedName>
        <fullName evidence="2">Alkylhydroperoxidase</fullName>
    </submittedName>
</protein>
<sequence length="153" mass="17158">MKPRMNPHAVAPEMMKALFDLSAKVEGCGLERSLLELIKTRASQINGCAFCIHMHTRDARAHGETEERLYLLDGWRESPLYTDRERAALGWTEALTLVSQTHAPDADYAELKAHFTEVEIVKLTLAITTINAWNRIAIGFRSIHPVSSRSEAA</sequence>
<feature type="domain" description="Carboxymuconolactone decarboxylase-like" evidence="1">
    <location>
        <begin position="12"/>
        <end position="94"/>
    </location>
</feature>
<dbReference type="OrthoDB" id="9801997at2"/>
<gene>
    <name evidence="2" type="ORF">MEBOL_003587</name>
</gene>
<keyword evidence="2" id="KW-0575">Peroxidase</keyword>
<evidence type="ECO:0000313" key="3">
    <source>
        <dbReference type="Proteomes" id="UP000217289"/>
    </source>
</evidence>
<organism evidence="2 3">
    <name type="scientific">Melittangium boletus DSM 14713</name>
    <dbReference type="NCBI Taxonomy" id="1294270"/>
    <lineage>
        <taxon>Bacteria</taxon>
        <taxon>Pseudomonadati</taxon>
        <taxon>Myxococcota</taxon>
        <taxon>Myxococcia</taxon>
        <taxon>Myxococcales</taxon>
        <taxon>Cystobacterineae</taxon>
        <taxon>Archangiaceae</taxon>
        <taxon>Melittangium</taxon>
    </lineage>
</organism>
<dbReference type="NCBIfam" id="TIGR00778">
    <property type="entry name" value="ahpD_dom"/>
    <property type="match status" value="1"/>
</dbReference>
<dbReference type="GO" id="GO:0051920">
    <property type="term" value="F:peroxiredoxin activity"/>
    <property type="evidence" value="ECO:0007669"/>
    <property type="project" value="InterPro"/>
</dbReference>
<reference evidence="2 3" key="1">
    <citation type="submission" date="2017-06" db="EMBL/GenBank/DDBJ databases">
        <authorList>
            <person name="Kim H.J."/>
            <person name="Triplett B.A."/>
        </authorList>
    </citation>
    <scope>NUCLEOTIDE SEQUENCE [LARGE SCALE GENOMIC DNA]</scope>
    <source>
        <strain evidence="2 3">DSM 14713</strain>
    </source>
</reference>
<accession>A0A250IG32</accession>
<evidence type="ECO:0000259" key="1">
    <source>
        <dbReference type="Pfam" id="PF02627"/>
    </source>
</evidence>
<dbReference type="EMBL" id="CP022163">
    <property type="protein sequence ID" value="ATB30132.1"/>
    <property type="molecule type" value="Genomic_DNA"/>
</dbReference>
<dbReference type="Proteomes" id="UP000217289">
    <property type="component" value="Chromosome"/>
</dbReference>
<keyword evidence="2" id="KW-0560">Oxidoreductase</keyword>
<proteinExistence type="predicted"/>
<dbReference type="AlphaFoldDB" id="A0A250IG32"/>
<dbReference type="Pfam" id="PF02627">
    <property type="entry name" value="CMD"/>
    <property type="match status" value="1"/>
</dbReference>
<dbReference type="InterPro" id="IPR003779">
    <property type="entry name" value="CMD-like"/>
</dbReference>
<dbReference type="Gene3D" id="1.20.1290.10">
    <property type="entry name" value="AhpD-like"/>
    <property type="match status" value="1"/>
</dbReference>